<feature type="region of interest" description="Disordered" evidence="1">
    <location>
        <begin position="26"/>
        <end position="54"/>
    </location>
</feature>
<protein>
    <submittedName>
        <fullName evidence="2">Uncharacterized protein</fullName>
    </submittedName>
</protein>
<gene>
    <name evidence="2" type="ORF">DPMN_173041</name>
</gene>
<feature type="compositionally biased region" description="Polar residues" evidence="1">
    <location>
        <begin position="75"/>
        <end position="92"/>
    </location>
</feature>
<reference evidence="2" key="2">
    <citation type="submission" date="2020-11" db="EMBL/GenBank/DDBJ databases">
        <authorList>
            <person name="McCartney M.A."/>
            <person name="Auch B."/>
            <person name="Kono T."/>
            <person name="Mallez S."/>
            <person name="Becker A."/>
            <person name="Gohl D.M."/>
            <person name="Silverstein K.A.T."/>
            <person name="Koren S."/>
            <person name="Bechman K.B."/>
            <person name="Herman A."/>
            <person name="Abrahante J.E."/>
            <person name="Garbe J."/>
        </authorList>
    </citation>
    <scope>NUCLEOTIDE SEQUENCE</scope>
    <source>
        <strain evidence="2">Duluth1</strain>
        <tissue evidence="2">Whole animal</tissue>
    </source>
</reference>
<dbReference type="EMBL" id="JAIWYP010000009">
    <property type="protein sequence ID" value="KAH3771713.1"/>
    <property type="molecule type" value="Genomic_DNA"/>
</dbReference>
<evidence type="ECO:0000256" key="1">
    <source>
        <dbReference type="SAM" id="MobiDB-lite"/>
    </source>
</evidence>
<evidence type="ECO:0000313" key="3">
    <source>
        <dbReference type="Proteomes" id="UP000828390"/>
    </source>
</evidence>
<dbReference type="Proteomes" id="UP000828390">
    <property type="component" value="Unassembled WGS sequence"/>
</dbReference>
<accession>A0A9D4E247</accession>
<reference evidence="2" key="1">
    <citation type="journal article" date="2019" name="bioRxiv">
        <title>The Genome of the Zebra Mussel, Dreissena polymorpha: A Resource for Invasive Species Research.</title>
        <authorList>
            <person name="McCartney M.A."/>
            <person name="Auch B."/>
            <person name="Kono T."/>
            <person name="Mallez S."/>
            <person name="Zhang Y."/>
            <person name="Obille A."/>
            <person name="Becker A."/>
            <person name="Abrahante J.E."/>
            <person name="Garbe J."/>
            <person name="Badalamenti J.P."/>
            <person name="Herman A."/>
            <person name="Mangelson H."/>
            <person name="Liachko I."/>
            <person name="Sullivan S."/>
            <person name="Sone E.D."/>
            <person name="Koren S."/>
            <person name="Silverstein K.A.T."/>
            <person name="Beckman K.B."/>
            <person name="Gohl D.M."/>
        </authorList>
    </citation>
    <scope>NUCLEOTIDE SEQUENCE</scope>
    <source>
        <strain evidence="2">Duluth1</strain>
        <tissue evidence="2">Whole animal</tissue>
    </source>
</reference>
<evidence type="ECO:0000313" key="2">
    <source>
        <dbReference type="EMBL" id="KAH3771713.1"/>
    </source>
</evidence>
<keyword evidence="3" id="KW-1185">Reference proteome</keyword>
<organism evidence="2 3">
    <name type="scientific">Dreissena polymorpha</name>
    <name type="common">Zebra mussel</name>
    <name type="synonym">Mytilus polymorpha</name>
    <dbReference type="NCBI Taxonomy" id="45954"/>
    <lineage>
        <taxon>Eukaryota</taxon>
        <taxon>Metazoa</taxon>
        <taxon>Spiralia</taxon>
        <taxon>Lophotrochozoa</taxon>
        <taxon>Mollusca</taxon>
        <taxon>Bivalvia</taxon>
        <taxon>Autobranchia</taxon>
        <taxon>Heteroconchia</taxon>
        <taxon>Euheterodonta</taxon>
        <taxon>Imparidentia</taxon>
        <taxon>Neoheterodontei</taxon>
        <taxon>Myida</taxon>
        <taxon>Dreissenoidea</taxon>
        <taxon>Dreissenidae</taxon>
        <taxon>Dreissena</taxon>
    </lineage>
</organism>
<sequence>MRMMSFLLRSRPLLHAFLAKSRMIGPLRPPYQPRKGPVVMEPFPLPKKHGDHMTDSEGSVMLLSIVESQYGRETVGSTRRNSSSTLQYEHVG</sequence>
<proteinExistence type="predicted"/>
<name>A0A9D4E247_DREPO</name>
<dbReference type="AlphaFoldDB" id="A0A9D4E247"/>
<comment type="caution">
    <text evidence="2">The sequence shown here is derived from an EMBL/GenBank/DDBJ whole genome shotgun (WGS) entry which is preliminary data.</text>
</comment>
<feature type="region of interest" description="Disordered" evidence="1">
    <location>
        <begin position="72"/>
        <end position="92"/>
    </location>
</feature>